<comment type="caution">
    <text evidence="2">The sequence shown here is derived from an EMBL/GenBank/DDBJ whole genome shotgun (WGS) entry which is preliminary data.</text>
</comment>
<feature type="region of interest" description="Disordered" evidence="1">
    <location>
        <begin position="67"/>
        <end position="142"/>
    </location>
</feature>
<dbReference type="FunFam" id="1.25.10.10:FF:000353">
    <property type="entry name" value="Serine/threonine-protein phosphatase 2A 56 kDa regulatory subunit"/>
    <property type="match status" value="1"/>
</dbReference>
<reference evidence="2 3" key="1">
    <citation type="submission" date="2014-03" db="EMBL/GenBank/DDBJ databases">
        <authorList>
            <person name="Sibley D."/>
            <person name="Venepally P."/>
            <person name="Karamycheva S."/>
            <person name="Hadjithomas M."/>
            <person name="Khan A."/>
            <person name="Brunk B."/>
            <person name="Roos D."/>
            <person name="Caler E."/>
            <person name="Lorenzi H."/>
        </authorList>
    </citation>
    <scope>NUCLEOTIDE SEQUENCE [LARGE SCALE GENOMIC DNA]</scope>
    <source>
        <strain evidence="3">p89</strain>
    </source>
</reference>
<accession>A0A086KU37</accession>
<feature type="compositionally biased region" description="Low complexity" evidence="1">
    <location>
        <begin position="111"/>
        <end position="139"/>
    </location>
</feature>
<dbReference type="InterPro" id="IPR011989">
    <property type="entry name" value="ARM-like"/>
</dbReference>
<dbReference type="VEuPathDB" id="ToxoDB:TGP89_246510"/>
<dbReference type="AlphaFoldDB" id="A0A086KU37"/>
<dbReference type="PANTHER" id="PTHR10257">
    <property type="entry name" value="SERINE/THREONINE PROTEIN PHOSPHATASE 2A PP2A REGULATORY SUBUNIT B"/>
    <property type="match status" value="1"/>
</dbReference>
<feature type="compositionally biased region" description="Low complexity" evidence="1">
    <location>
        <begin position="77"/>
        <end position="99"/>
    </location>
</feature>
<dbReference type="Pfam" id="PF01603">
    <property type="entry name" value="B56"/>
    <property type="match status" value="1"/>
</dbReference>
<evidence type="ECO:0000313" key="2">
    <source>
        <dbReference type="EMBL" id="KFG47905.1"/>
    </source>
</evidence>
<dbReference type="GO" id="GO:0007165">
    <property type="term" value="P:signal transduction"/>
    <property type="evidence" value="ECO:0007669"/>
    <property type="project" value="InterPro"/>
</dbReference>
<dbReference type="Gene3D" id="1.25.10.10">
    <property type="entry name" value="Leucine-rich Repeat Variant"/>
    <property type="match status" value="1"/>
</dbReference>
<protein>
    <submittedName>
        <fullName evidence="2">Protein phosphatase 2a regulatory b subunit (B56 family) protein</fullName>
    </submittedName>
</protein>
<dbReference type="OrthoDB" id="10264446at2759"/>
<dbReference type="Proteomes" id="UP000028828">
    <property type="component" value="Unassembled WGS sequence"/>
</dbReference>
<gene>
    <name evidence="2" type="ORF">TGP89_246510</name>
</gene>
<dbReference type="InterPro" id="IPR002554">
    <property type="entry name" value="PP2A_B56"/>
</dbReference>
<sequence length="631" mass="70669">MHRQQFRPPDAPSAFLLLLLLLLLLFVCVLFLLVRLLAGVPKDTPVLSCVLPSVSRLFHSMRKRIHSSDKLQASRQSSTGSASSASSSSPQISSQTSGPATPSHASSGHVGDAAASLGGDGPSSSLAASGAASGLGEAAAPPPGGGTLGISVAHAVSEGFLHADSTKGIPDARPRTAYVAGNLGGGSASLTTPFEIPNFDDLPPLFDAPQADRPELFRKKLLACTCIFDFNLPNVHVKEKEAKRQTLLEIVEYVNNSRHCFNDQNLPDVVNMVSANIFRALPPSHASNSATYDPEEEEPTLESSWPHLQIVYEFFLRFIVSNDVNPKVARKYIDQQFVLRLLELFSSEDPRERDYLKTILHRIYGKIMALRLFIRKSIQQVFFRFIYEDESPNGISEFLEILGSIINGFALPLKEEHKLFLERVLVPLHKARCLSPFHQQLTYCMQQYVTKDSRLAEPIILGLLRFWPVTNAPKVVLFLNELEHILLNTQPPEFQKVMNPLFRRLAECIQSPHFQVAERVLFLWNNEHIVKLINQNRQVIFPIVIAALFKNSQYHWNSTVHTLTYNVSKLLAEADAPLFDECSNKHIAEEEKRKQQEEERSRRWEELKQDNAEKTGGEDAFLVRFSADATF</sequence>
<dbReference type="GO" id="GO:0000159">
    <property type="term" value="C:protein phosphatase type 2A complex"/>
    <property type="evidence" value="ECO:0007669"/>
    <property type="project" value="UniProtKB-UniRule"/>
</dbReference>
<dbReference type="PANTHER" id="PTHR10257:SF3">
    <property type="entry name" value="SERINE_THREONINE-PROTEIN PHOSPHATASE 2A 56 KDA REGULATORY SUBUNIT GAMMA ISOFORM"/>
    <property type="match status" value="1"/>
</dbReference>
<proteinExistence type="predicted"/>
<evidence type="ECO:0000313" key="3">
    <source>
        <dbReference type="Proteomes" id="UP000028828"/>
    </source>
</evidence>
<dbReference type="EMBL" id="AEYI02000568">
    <property type="protein sequence ID" value="KFG47905.1"/>
    <property type="molecule type" value="Genomic_DNA"/>
</dbReference>
<dbReference type="SUPFAM" id="SSF48371">
    <property type="entry name" value="ARM repeat"/>
    <property type="match status" value="1"/>
</dbReference>
<dbReference type="InterPro" id="IPR016024">
    <property type="entry name" value="ARM-type_fold"/>
</dbReference>
<name>A0A086KU37_TOXGO</name>
<feature type="region of interest" description="Disordered" evidence="1">
    <location>
        <begin position="589"/>
        <end position="615"/>
    </location>
</feature>
<dbReference type="GO" id="GO:0019888">
    <property type="term" value="F:protein phosphatase regulator activity"/>
    <property type="evidence" value="ECO:0007669"/>
    <property type="project" value="UniProtKB-UniRule"/>
</dbReference>
<organism evidence="2 3">
    <name type="scientific">Toxoplasma gondii p89</name>
    <dbReference type="NCBI Taxonomy" id="943119"/>
    <lineage>
        <taxon>Eukaryota</taxon>
        <taxon>Sar</taxon>
        <taxon>Alveolata</taxon>
        <taxon>Apicomplexa</taxon>
        <taxon>Conoidasida</taxon>
        <taxon>Coccidia</taxon>
        <taxon>Eucoccidiorida</taxon>
        <taxon>Eimeriorina</taxon>
        <taxon>Sarcocystidae</taxon>
        <taxon>Toxoplasma</taxon>
    </lineage>
</organism>
<evidence type="ECO:0000256" key="1">
    <source>
        <dbReference type="SAM" id="MobiDB-lite"/>
    </source>
</evidence>